<feature type="region of interest" description="Disordered" evidence="2">
    <location>
        <begin position="1119"/>
        <end position="1140"/>
    </location>
</feature>
<dbReference type="eggNOG" id="ENOG502SC5D">
    <property type="taxonomic scope" value="Eukaryota"/>
</dbReference>
<feature type="compositionally biased region" description="Basic and acidic residues" evidence="2">
    <location>
        <begin position="939"/>
        <end position="949"/>
    </location>
</feature>
<dbReference type="HOGENOM" id="CLU_270649_0_0_1"/>
<feature type="compositionally biased region" description="Basic and acidic residues" evidence="2">
    <location>
        <begin position="536"/>
        <end position="550"/>
    </location>
</feature>
<protein>
    <submittedName>
        <fullName evidence="3">Uncharacterized protein</fullName>
    </submittedName>
</protein>
<feature type="compositionally biased region" description="Low complexity" evidence="2">
    <location>
        <begin position="993"/>
        <end position="1008"/>
    </location>
</feature>
<dbReference type="Proteomes" id="UP000008867">
    <property type="component" value="Chromosome 14"/>
</dbReference>
<feature type="region of interest" description="Disordered" evidence="2">
    <location>
        <begin position="536"/>
        <end position="561"/>
    </location>
</feature>
<organism evidence="3 4">
    <name type="scientific">Sporisorium reilianum (strain SRZ2)</name>
    <name type="common">Maize head smut fungus</name>
    <dbReference type="NCBI Taxonomy" id="999809"/>
    <lineage>
        <taxon>Eukaryota</taxon>
        <taxon>Fungi</taxon>
        <taxon>Dikarya</taxon>
        <taxon>Basidiomycota</taxon>
        <taxon>Ustilaginomycotina</taxon>
        <taxon>Ustilaginomycetes</taxon>
        <taxon>Ustilaginales</taxon>
        <taxon>Ustilaginaceae</taxon>
        <taxon>Sporisorium</taxon>
    </lineage>
</organism>
<name>E6ZPQ5_SPORE</name>
<keyword evidence="4" id="KW-1185">Reference proteome</keyword>
<feature type="region of interest" description="Disordered" evidence="2">
    <location>
        <begin position="939"/>
        <end position="1049"/>
    </location>
</feature>
<evidence type="ECO:0000313" key="4">
    <source>
        <dbReference type="Proteomes" id="UP000008867"/>
    </source>
</evidence>
<dbReference type="AlphaFoldDB" id="E6ZPQ5"/>
<feature type="coiled-coil region" evidence="1">
    <location>
        <begin position="40"/>
        <end position="74"/>
    </location>
</feature>
<evidence type="ECO:0000256" key="2">
    <source>
        <dbReference type="SAM" id="MobiDB-lite"/>
    </source>
</evidence>
<accession>E6ZPQ5</accession>
<dbReference type="PANTHER" id="PTHR23159:SF66">
    <property type="entry name" value="OS04G0158400 PROTEIN"/>
    <property type="match status" value="1"/>
</dbReference>
<proteinExistence type="predicted"/>
<evidence type="ECO:0000256" key="1">
    <source>
        <dbReference type="SAM" id="Coils"/>
    </source>
</evidence>
<dbReference type="OrthoDB" id="10255344at2759"/>
<sequence>MMSEISFTSTATPLAKSRRISILPISHADLSSPTTARKQLQLLELDNVALSNELTEREEQVSALEAELSTLRAQLSSSSSATPMLSSSASTDSLSADQRASAEVKAAKRLLHRLIAQIAAYDTDAADEINLDQSMVHDPERSIVQPSSTHISTPNGKNSVARRFEGDLLDDVETLGGVLREYARRTAFAADEQAVALQREAGRAGALETRVQELEAELERAHAATAENEDKDAVVAELRADLSAAQQRESDLKAQLSAAQTDLDRTTQKLDQITAEQELTISAAAKKSAALIEALQLQLDESHQPQEAEAHTCTCTTEPATPSQRTLELEAELSTLKHERDLAAQESSERITALEQQLDERRSKASDLQTIFNELQNKKQRLHTIQMHNAHIRSLEKVLVQQQRIVDLLDRPSGQDSTEWIAYAEQLSASLAQLQADTTARNERADAAVTADVEVAQPVDDELVRGLRETIDELDARILRRNEQIGSLQRQLHNVENDLARTRTNQMLAEETVGDLDAERAELLTQVKRLEERVAQLEEGSTPEREERVEVASQTALESENAADLKAELSAAKQRIADLAAERTTLHQTITTLTQQIHDLTATEQQHDADLCALKATLLKTEDRLSATRLEHDTVQLALAAAREAASGDAERAEALTVQLDEVRAQHETLAVAAAALEESRGAVAELTSRIAALENDALSTREETLAHRSALESELKEAQDKLAELHHVLEERDEAMRVRNTEYWTLKEELAELQEDAERSHDAAALLEVQAQLAATVAEKSTLEERIAAQESALLKLKADLTAARSTEDLLNQQYASSQRRVADLEAALAHLESASAAHEDAARVEQLQSQLAQSASEIEYLSGRIDELESELGRKAEEIEEADSKILDALKESKKYATRYTKLTAKYEALQRDGEVQAKQVQEARAELERERERVRALMRGKGDEGAMVRSGSGGLAGRKRAKPDSSDEPARADAGTATPSASEAKAVYAPSPSTTRTPSSFTPVRRTAKPTSRTTKPAPPANSTPVVLGHGTPTTAPEHGGMVRSTSNPSALIATRLLHAASPAKPLLSDKTNLASASASAGTSRLSSKGIASTVEGKVARPATSLLPHEPEVVAVARKRGDERKGLGASAAVGAGAGGGAADFLARMKAQRAASAAAAAAGGQRA</sequence>
<dbReference type="PANTHER" id="PTHR23159">
    <property type="entry name" value="CENTROSOMAL PROTEIN 2"/>
    <property type="match status" value="1"/>
</dbReference>
<feature type="compositionally biased region" description="Basic and acidic residues" evidence="2">
    <location>
        <begin position="965"/>
        <end position="974"/>
    </location>
</feature>
<gene>
    <name evidence="3" type="ORF">sr15281</name>
</gene>
<feature type="coiled-coil region" evidence="1">
    <location>
        <begin position="197"/>
        <end position="276"/>
    </location>
</feature>
<dbReference type="VEuPathDB" id="FungiDB:sr15281"/>
<feature type="region of interest" description="Disordered" evidence="2">
    <location>
        <begin position="75"/>
        <end position="96"/>
    </location>
</feature>
<keyword evidence="1" id="KW-0175">Coiled coil</keyword>
<evidence type="ECO:0000313" key="3">
    <source>
        <dbReference type="EMBL" id="CBQ69212.1"/>
    </source>
</evidence>
<dbReference type="Gene3D" id="6.10.250.3110">
    <property type="match status" value="1"/>
</dbReference>
<dbReference type="Gene3D" id="1.10.287.1490">
    <property type="match status" value="1"/>
</dbReference>
<reference evidence="3 4" key="1">
    <citation type="journal article" date="2010" name="Science">
        <title>Pathogenicity determinants in smut fungi revealed by genome comparison.</title>
        <authorList>
            <person name="Schirawski J."/>
            <person name="Mannhaupt G."/>
            <person name="Muench K."/>
            <person name="Brefort T."/>
            <person name="Schipper K."/>
            <person name="Doehlemann G."/>
            <person name="Di Stasio M."/>
            <person name="Roessel N."/>
            <person name="Mendoza-Mendoza A."/>
            <person name="Pester D."/>
            <person name="Mueller O."/>
            <person name="Winterberg B."/>
            <person name="Meyer E."/>
            <person name="Ghareeb H."/>
            <person name="Wollenberg T."/>
            <person name="Muensterkoetter M."/>
            <person name="Wong P."/>
            <person name="Walter M."/>
            <person name="Stukenbrock E."/>
            <person name="Gueldener U."/>
            <person name="Kahmann R."/>
        </authorList>
    </citation>
    <scope>NUCLEOTIDE SEQUENCE [LARGE SCALE GENOMIC DNA]</scope>
    <source>
        <strain evidence="4">SRZ2</strain>
    </source>
</reference>
<dbReference type="EMBL" id="FQ311435">
    <property type="protein sequence ID" value="CBQ69212.1"/>
    <property type="molecule type" value="Genomic_DNA"/>
</dbReference>